<feature type="domain" description="K Homology" evidence="4">
    <location>
        <begin position="408"/>
        <end position="483"/>
    </location>
</feature>
<feature type="compositionally biased region" description="Basic and acidic residues" evidence="3">
    <location>
        <begin position="123"/>
        <end position="140"/>
    </location>
</feature>
<comment type="caution">
    <text evidence="5">The sequence shown here is derived from an EMBL/GenBank/DDBJ whole genome shotgun (WGS) entry which is preliminary data.</text>
</comment>
<dbReference type="InterPro" id="IPR004088">
    <property type="entry name" value="KH_dom_type_1"/>
</dbReference>
<protein>
    <submittedName>
        <fullName evidence="5">RNA-binding KH domain-containing protein RCF3 isoform C</fullName>
    </submittedName>
</protein>
<feature type="region of interest" description="Disordered" evidence="3">
    <location>
        <begin position="78"/>
        <end position="140"/>
    </location>
</feature>
<feature type="region of interest" description="Disordered" evidence="3">
    <location>
        <begin position="1"/>
        <end position="27"/>
    </location>
</feature>
<evidence type="ECO:0000313" key="5">
    <source>
        <dbReference type="EMBL" id="RZC06562.1"/>
    </source>
</evidence>
<accession>A0A445K6Z1</accession>
<feature type="domain" description="K Homology" evidence="4">
    <location>
        <begin position="175"/>
        <end position="250"/>
    </location>
</feature>
<gene>
    <name evidence="5" type="ORF">D0Y65_014167</name>
</gene>
<evidence type="ECO:0000256" key="3">
    <source>
        <dbReference type="SAM" id="MobiDB-lite"/>
    </source>
</evidence>
<dbReference type="PANTHER" id="PTHR10288">
    <property type="entry name" value="KH DOMAIN CONTAINING RNA BINDING PROTEIN"/>
    <property type="match status" value="1"/>
</dbReference>
<sequence length="633" mass="68941">MTSSKRPNAGPNGRGKRRRSSGGFSSLGVSPGSVVFRLLCHASRIGGVIGKGGSIISQIRQETGVKLRIEEAVPGCDERVITISGSEKETEEDNTEQGKEVNDNDDGGSEGKDREEKDDGDGNEDKREKDAVPVEDSKSEKGNSAIWKAISLVFERMVEGVEETTEGDEESNKPSSFFLRLLILTAQVGCVLGKGGSVIKRMAAESGAQIRILPKDKLPACASASDEIVQISGSVEVVRKALQSVSQQLLENPPRDHDSLSAKSTGPSSHSFGQFPPHNRSFSAQGEPFASGPHDISAFHSAAPLIPKFHEAAIHGRMRPLQEMLTFRLLCPAERVGNIIGKGGAIIKTVQQETASEIKVLEAPPDSEDCVIVISGPAHPEDRISPVQEAVFRVQTRIAKPIPDAKDHIMLARFLVSSTQIGCLLGKGGSIITEMRKKSGAHIRILGKDKVPKCASEDEEVIQVNGEIEAVHDALLQITTRLKHHCFRDSYPSVNYPSNSPFLDQLPPFPPYLGRRGLSPPRMYSDLGHPHPHAGFPLDDRPPFLNSIHRPGLPPHISERKPWGPQVLDYYFSFGTNFGLKYCLCSISACLLNHCQTLGLDVEVSIGKIKIEMDEGGKSDLYLIKHNSFFKCR</sequence>
<reference evidence="5 6" key="1">
    <citation type="submission" date="2018-09" db="EMBL/GenBank/DDBJ databases">
        <title>A high-quality reference genome of wild soybean provides a powerful tool to mine soybean genomes.</title>
        <authorList>
            <person name="Xie M."/>
            <person name="Chung C.Y.L."/>
            <person name="Li M.-W."/>
            <person name="Wong F.-L."/>
            <person name="Chan T.-F."/>
            <person name="Lam H.-M."/>
        </authorList>
    </citation>
    <scope>NUCLEOTIDE SEQUENCE [LARGE SCALE GENOMIC DNA]</scope>
    <source>
        <strain evidence="6">cv. W05</strain>
        <tissue evidence="5">Hypocotyl of etiolated seedlings</tissue>
    </source>
</reference>
<proteinExistence type="predicted"/>
<feature type="domain" description="K Homology" evidence="4">
    <location>
        <begin position="323"/>
        <end position="399"/>
    </location>
</feature>
<keyword evidence="2" id="KW-0694">RNA-binding</keyword>
<feature type="domain" description="K Homology" evidence="4">
    <location>
        <begin position="32"/>
        <end position="106"/>
    </location>
</feature>
<dbReference type="CDD" id="cd22459">
    <property type="entry name" value="KH-I_PEPPER_rpt1_like"/>
    <property type="match status" value="2"/>
</dbReference>
<keyword evidence="6" id="KW-1185">Reference proteome</keyword>
<dbReference type="Pfam" id="PF00013">
    <property type="entry name" value="KH_1"/>
    <property type="match status" value="4"/>
</dbReference>
<dbReference type="Proteomes" id="UP000289340">
    <property type="component" value="Chromosome 6"/>
</dbReference>
<dbReference type="Gene3D" id="3.30.1370.10">
    <property type="entry name" value="K Homology domain, type 1"/>
    <property type="match status" value="4"/>
</dbReference>
<dbReference type="SMART" id="SM00322">
    <property type="entry name" value="KH"/>
    <property type="match status" value="4"/>
</dbReference>
<keyword evidence="1" id="KW-0677">Repeat</keyword>
<dbReference type="EMBL" id="QZWG01000006">
    <property type="protein sequence ID" value="RZC06562.1"/>
    <property type="molecule type" value="Genomic_DNA"/>
</dbReference>
<dbReference type="CDD" id="cd22460">
    <property type="entry name" value="KH-I_PEPPER_rpt2_like"/>
    <property type="match status" value="2"/>
</dbReference>
<evidence type="ECO:0000259" key="4">
    <source>
        <dbReference type="SMART" id="SM00322"/>
    </source>
</evidence>
<evidence type="ECO:0000256" key="2">
    <source>
        <dbReference type="PROSITE-ProRule" id="PRU00117"/>
    </source>
</evidence>
<dbReference type="InterPro" id="IPR004087">
    <property type="entry name" value="KH_dom"/>
</dbReference>
<evidence type="ECO:0000313" key="6">
    <source>
        <dbReference type="Proteomes" id="UP000289340"/>
    </source>
</evidence>
<feature type="compositionally biased region" description="Polar residues" evidence="3">
    <location>
        <begin position="261"/>
        <end position="272"/>
    </location>
</feature>
<dbReference type="PROSITE" id="PS50084">
    <property type="entry name" value="KH_TYPE_1"/>
    <property type="match status" value="4"/>
</dbReference>
<evidence type="ECO:0000256" key="1">
    <source>
        <dbReference type="ARBA" id="ARBA00022737"/>
    </source>
</evidence>
<dbReference type="AlphaFoldDB" id="A0A445K6Z1"/>
<name>A0A445K6Z1_GLYSO</name>
<organism evidence="5 6">
    <name type="scientific">Glycine soja</name>
    <name type="common">Wild soybean</name>
    <dbReference type="NCBI Taxonomy" id="3848"/>
    <lineage>
        <taxon>Eukaryota</taxon>
        <taxon>Viridiplantae</taxon>
        <taxon>Streptophyta</taxon>
        <taxon>Embryophyta</taxon>
        <taxon>Tracheophyta</taxon>
        <taxon>Spermatophyta</taxon>
        <taxon>Magnoliopsida</taxon>
        <taxon>eudicotyledons</taxon>
        <taxon>Gunneridae</taxon>
        <taxon>Pentapetalae</taxon>
        <taxon>rosids</taxon>
        <taxon>fabids</taxon>
        <taxon>Fabales</taxon>
        <taxon>Fabaceae</taxon>
        <taxon>Papilionoideae</taxon>
        <taxon>50 kb inversion clade</taxon>
        <taxon>NPAAA clade</taxon>
        <taxon>indigoferoid/millettioid clade</taxon>
        <taxon>Phaseoleae</taxon>
        <taxon>Glycine</taxon>
        <taxon>Glycine subgen. Soja</taxon>
    </lineage>
</organism>
<dbReference type="GO" id="GO:0003723">
    <property type="term" value="F:RNA binding"/>
    <property type="evidence" value="ECO:0007669"/>
    <property type="project" value="UniProtKB-UniRule"/>
</dbReference>
<dbReference type="InterPro" id="IPR036612">
    <property type="entry name" value="KH_dom_type_1_sf"/>
</dbReference>
<dbReference type="SUPFAM" id="SSF54791">
    <property type="entry name" value="Eukaryotic type KH-domain (KH-domain type I)"/>
    <property type="match status" value="4"/>
</dbReference>
<feature type="region of interest" description="Disordered" evidence="3">
    <location>
        <begin position="249"/>
        <end position="294"/>
    </location>
</feature>